<name>A0A2G3PSR5_WILMA</name>
<accession>A0A2G3PSR5</accession>
<comment type="caution">
    <text evidence="1">The sequence shown here is derived from an EMBL/GenBank/DDBJ whole genome shotgun (WGS) entry which is preliminary data.</text>
</comment>
<dbReference type="PROSITE" id="PS51257">
    <property type="entry name" value="PROKAR_LIPOPROTEIN"/>
    <property type="match status" value="1"/>
</dbReference>
<protein>
    <submittedName>
        <fullName evidence="1">Uncharacterized protein</fullName>
    </submittedName>
</protein>
<dbReference type="EMBL" id="PEBD01000004">
    <property type="protein sequence ID" value="PHV68102.1"/>
    <property type="molecule type" value="Genomic_DNA"/>
</dbReference>
<evidence type="ECO:0000313" key="1">
    <source>
        <dbReference type="EMBL" id="PHV68102.1"/>
    </source>
</evidence>
<reference evidence="1 2" key="1">
    <citation type="submission" date="2017-10" db="EMBL/GenBank/DDBJ databases">
        <title>The draft genome sequence of Williamsia sp. BULT 1.1 isolated from the semi-arid grassland soils from South Africa.</title>
        <authorList>
            <person name="Kabwe M.H."/>
            <person name="Govender N."/>
            <person name="Mutseka Lunga P."/>
            <person name="Vikram S."/>
            <person name="Makhalanyane T.P."/>
        </authorList>
    </citation>
    <scope>NUCLEOTIDE SEQUENCE [LARGE SCALE GENOMIC DNA]</scope>
    <source>
        <strain evidence="1 2">BULT 1.1</strain>
    </source>
</reference>
<dbReference type="Proteomes" id="UP000225108">
    <property type="component" value="Unassembled WGS sequence"/>
</dbReference>
<dbReference type="AlphaFoldDB" id="A0A2G3PSR5"/>
<evidence type="ECO:0000313" key="2">
    <source>
        <dbReference type="Proteomes" id="UP000225108"/>
    </source>
</evidence>
<proteinExistence type="predicted"/>
<sequence length="140" mass="14362">MSRVRVVLVLMITGLALVLGACGGDSEEAESTTVGSVNLPQDFPDSVPLIEGSILAAGGTAQEGWNLTVAGKPDAGNPFDNAGKVLTDAGFTEEFRRQEGGQTVVGYGADKDGKRYTVVIGTTAGSPSGPTSITYLVSQR</sequence>
<gene>
    <name evidence="1" type="ORF">CSW57_02230</name>
</gene>
<organism evidence="1 2">
    <name type="scientific">Williamsia marianensis</name>
    <dbReference type="NCBI Taxonomy" id="85044"/>
    <lineage>
        <taxon>Bacteria</taxon>
        <taxon>Bacillati</taxon>
        <taxon>Actinomycetota</taxon>
        <taxon>Actinomycetes</taxon>
        <taxon>Mycobacteriales</taxon>
        <taxon>Nocardiaceae</taxon>
        <taxon>Williamsia</taxon>
    </lineage>
</organism>
<dbReference type="RefSeq" id="WP_143696453.1">
    <property type="nucleotide sequence ID" value="NZ_PEBD01000004.1"/>
</dbReference>